<evidence type="ECO:0000313" key="2">
    <source>
        <dbReference type="EMBL" id="KAK6206317.1"/>
    </source>
</evidence>
<name>A0AAV9SSU4_9PEZI</name>
<dbReference type="AlphaFoldDB" id="A0AAV9SSU4"/>
<gene>
    <name evidence="2" type="ORF">QIS74_13736</name>
</gene>
<proteinExistence type="predicted"/>
<organism evidence="2 3">
    <name type="scientific">Colletotrichum tabaci</name>
    <dbReference type="NCBI Taxonomy" id="1209068"/>
    <lineage>
        <taxon>Eukaryota</taxon>
        <taxon>Fungi</taxon>
        <taxon>Dikarya</taxon>
        <taxon>Ascomycota</taxon>
        <taxon>Pezizomycotina</taxon>
        <taxon>Sordariomycetes</taxon>
        <taxon>Hypocreomycetidae</taxon>
        <taxon>Glomerellales</taxon>
        <taxon>Glomerellaceae</taxon>
        <taxon>Colletotrichum</taxon>
        <taxon>Colletotrichum destructivum species complex</taxon>
    </lineage>
</organism>
<dbReference type="Proteomes" id="UP001327957">
    <property type="component" value="Unassembled WGS sequence"/>
</dbReference>
<feature type="domain" description="PD-(D/E)XK nuclease-like" evidence="1">
    <location>
        <begin position="47"/>
        <end position="133"/>
    </location>
</feature>
<protein>
    <recommendedName>
        <fullName evidence="1">PD-(D/E)XK nuclease-like domain-containing protein</fullName>
    </recommendedName>
</protein>
<dbReference type="EMBL" id="JASAOK010000056">
    <property type="protein sequence ID" value="KAK6206317.1"/>
    <property type="molecule type" value="Genomic_DNA"/>
</dbReference>
<reference evidence="2 3" key="1">
    <citation type="submission" date="2023-04" db="EMBL/GenBank/DDBJ databases">
        <title>Colletotrichum tabacum stain YC1 causing leaf anthracnose on Nicotiana tabacum(L.) cv.</title>
        <authorList>
            <person name="Ji Z."/>
            <person name="Wang M."/>
            <person name="Zhang J."/>
            <person name="Wang N."/>
            <person name="Zhou Z."/>
        </authorList>
    </citation>
    <scope>NUCLEOTIDE SEQUENCE [LARGE SCALE GENOMIC DNA]</scope>
    <source>
        <strain evidence="2 3">YC1</strain>
    </source>
</reference>
<comment type="caution">
    <text evidence="2">The sequence shown here is derived from an EMBL/GenBank/DDBJ whole genome shotgun (WGS) entry which is preliminary data.</text>
</comment>
<keyword evidence="3" id="KW-1185">Reference proteome</keyword>
<dbReference type="Pfam" id="PF20516">
    <property type="entry name" value="PDDEXK_12"/>
    <property type="match status" value="1"/>
</dbReference>
<accession>A0AAV9SSU4</accession>
<evidence type="ECO:0000313" key="3">
    <source>
        <dbReference type="Proteomes" id="UP001327957"/>
    </source>
</evidence>
<evidence type="ECO:0000259" key="1">
    <source>
        <dbReference type="Pfam" id="PF20516"/>
    </source>
</evidence>
<dbReference type="InterPro" id="IPR046797">
    <property type="entry name" value="PDDEXK_12"/>
</dbReference>
<sequence length="134" mass="15185">MAERIRRCCQKWQDGRGAFDTSEERDRLGPTPAIDDVLAITQEASHARPMKPYRHLSTSYPSTMVDFASVVRPRSVEDKRGPIVQAIDRLRRQLPGQSINHTDHYPFPFDPIVVCIETKRPGNGEQKQALQTGS</sequence>